<dbReference type="GO" id="GO:0003677">
    <property type="term" value="F:DNA binding"/>
    <property type="evidence" value="ECO:0007669"/>
    <property type="project" value="InterPro"/>
</dbReference>
<evidence type="ECO:0000256" key="2">
    <source>
        <dbReference type="ARBA" id="ARBA00022679"/>
    </source>
</evidence>
<dbReference type="Gene3D" id="3.40.50.150">
    <property type="entry name" value="Vaccinia Virus protein VP39"/>
    <property type="match status" value="2"/>
</dbReference>
<dbReference type="InterPro" id="IPR002941">
    <property type="entry name" value="DNA_methylase_N4/N6"/>
</dbReference>
<dbReference type="AlphaFoldDB" id="A0A6C0JXV6"/>
<dbReference type="InterPro" id="IPR029063">
    <property type="entry name" value="SAM-dependent_MTases_sf"/>
</dbReference>
<keyword evidence="1" id="KW-0489">Methyltransferase</keyword>
<dbReference type="GO" id="GO:0032259">
    <property type="term" value="P:methylation"/>
    <property type="evidence" value="ECO:0007669"/>
    <property type="project" value="UniProtKB-KW"/>
</dbReference>
<dbReference type="GO" id="GO:0008170">
    <property type="term" value="F:N-methyltransferase activity"/>
    <property type="evidence" value="ECO:0007669"/>
    <property type="project" value="InterPro"/>
</dbReference>
<name>A0A6C0JXV6_9ZZZZ</name>
<keyword evidence="2" id="KW-0808">Transferase</keyword>
<sequence length="295" mass="35209">MSQSQIVKELKDVPFEKALKDWFEIKSKTEEEIQNINGRSRLGCNLIDYYFFEQRIETIGNKGINFFKFVDEIEFYKKKKYIQTLLAFCDNNNRYKVSLVKKYYYCYGLCFGRINAFKITNSLQIYNTYSPKVAVMDPFCGFGGRLVAAMMKNINYIGIDLNKDLEPGYNKLLNDFREKTTSKIEILFQDSNTFDYTAYKNKYDMVFTSPPYENIEIYKHSEKKTIEEWSKFYKEVFQKLWDNLQPMGTYIININENIYIKILEPLFGQALETILLKKSSKNDYKEYIYIWKKVN</sequence>
<dbReference type="Pfam" id="PF01555">
    <property type="entry name" value="N6_N4_Mtase"/>
    <property type="match status" value="1"/>
</dbReference>
<dbReference type="EMBL" id="MN740769">
    <property type="protein sequence ID" value="QHU10602.1"/>
    <property type="molecule type" value="Genomic_DNA"/>
</dbReference>
<proteinExistence type="predicted"/>
<evidence type="ECO:0000256" key="1">
    <source>
        <dbReference type="ARBA" id="ARBA00022603"/>
    </source>
</evidence>
<reference evidence="4" key="1">
    <citation type="journal article" date="2020" name="Nature">
        <title>Giant virus diversity and host interactions through global metagenomics.</title>
        <authorList>
            <person name="Schulz F."/>
            <person name="Roux S."/>
            <person name="Paez-Espino D."/>
            <person name="Jungbluth S."/>
            <person name="Walsh D.A."/>
            <person name="Denef V.J."/>
            <person name="McMahon K.D."/>
            <person name="Konstantinidis K.T."/>
            <person name="Eloe-Fadrosh E.A."/>
            <person name="Kyrpides N.C."/>
            <person name="Woyke T."/>
        </authorList>
    </citation>
    <scope>NUCLEOTIDE SEQUENCE</scope>
    <source>
        <strain evidence="4">GVMAG-S-1101165-83</strain>
    </source>
</reference>
<accession>A0A6C0JXV6</accession>
<protein>
    <recommendedName>
        <fullName evidence="3">DNA methylase N-4/N-6 domain-containing protein</fullName>
    </recommendedName>
</protein>
<evidence type="ECO:0000259" key="3">
    <source>
        <dbReference type="Pfam" id="PF01555"/>
    </source>
</evidence>
<dbReference type="SUPFAM" id="SSF53335">
    <property type="entry name" value="S-adenosyl-L-methionine-dependent methyltransferases"/>
    <property type="match status" value="2"/>
</dbReference>
<evidence type="ECO:0000313" key="4">
    <source>
        <dbReference type="EMBL" id="QHU10602.1"/>
    </source>
</evidence>
<feature type="domain" description="DNA methylase N-4/N-6" evidence="3">
    <location>
        <begin position="204"/>
        <end position="270"/>
    </location>
</feature>
<organism evidence="4">
    <name type="scientific">viral metagenome</name>
    <dbReference type="NCBI Taxonomy" id="1070528"/>
    <lineage>
        <taxon>unclassified sequences</taxon>
        <taxon>metagenomes</taxon>
        <taxon>organismal metagenomes</taxon>
    </lineage>
</organism>